<evidence type="ECO:0000313" key="2">
    <source>
        <dbReference type="Proteomes" id="UP001174932"/>
    </source>
</evidence>
<dbReference type="EMBL" id="JAUOZU010000013">
    <property type="protein sequence ID" value="MDO6965716.1"/>
    <property type="molecule type" value="Genomic_DNA"/>
</dbReference>
<reference evidence="1" key="2">
    <citation type="submission" date="2023-07" db="EMBL/GenBank/DDBJ databases">
        <authorList>
            <person name="Shen H."/>
        </authorList>
    </citation>
    <scope>NUCLEOTIDE SEQUENCE</scope>
    <source>
        <strain evidence="1">TNR-22</strain>
    </source>
</reference>
<evidence type="ECO:0000313" key="1">
    <source>
        <dbReference type="EMBL" id="MDO6965716.1"/>
    </source>
</evidence>
<sequence>MDNTLFEAQRLRLRGMELTLIWLGYSSACFLEFGNLRTRFHRNGRPFRFPTGDMSVFLSWSWRIEHGNRIVVGSWSDDDDWQPAFDQVTGSRVLDISHFGRLPEIVIEFSNGFRILSFMTVEEGPDWNISSLGPNGEKSRYLCWKDGAFSEVC</sequence>
<protein>
    <submittedName>
        <fullName evidence="1">Uncharacterized protein</fullName>
    </submittedName>
</protein>
<accession>A0ABT8YPT0</accession>
<keyword evidence="2" id="KW-1185">Reference proteome</keyword>
<comment type="caution">
    <text evidence="1">The sequence shown here is derived from an EMBL/GenBank/DDBJ whole genome shotgun (WGS) entry which is preliminary data.</text>
</comment>
<organism evidence="1 2">
    <name type="scientific">Rhizobium alvei</name>
    <dbReference type="NCBI Taxonomy" id="1132659"/>
    <lineage>
        <taxon>Bacteria</taxon>
        <taxon>Pseudomonadati</taxon>
        <taxon>Pseudomonadota</taxon>
        <taxon>Alphaproteobacteria</taxon>
        <taxon>Hyphomicrobiales</taxon>
        <taxon>Rhizobiaceae</taxon>
        <taxon>Rhizobium/Agrobacterium group</taxon>
        <taxon>Rhizobium</taxon>
    </lineage>
</organism>
<dbReference type="Proteomes" id="UP001174932">
    <property type="component" value="Unassembled WGS sequence"/>
</dbReference>
<reference evidence="1" key="1">
    <citation type="journal article" date="2015" name="Int. J. Syst. Evol. Microbiol.">
        <title>Rhizobium alvei sp. nov., isolated from a freshwater river.</title>
        <authorList>
            <person name="Sheu S.Y."/>
            <person name="Huang H.W."/>
            <person name="Young C.C."/>
            <person name="Chen W.M."/>
        </authorList>
    </citation>
    <scope>NUCLEOTIDE SEQUENCE</scope>
    <source>
        <strain evidence="1">TNR-22</strain>
    </source>
</reference>
<name>A0ABT8YPT0_9HYPH</name>
<dbReference type="RefSeq" id="WP_304377650.1">
    <property type="nucleotide sequence ID" value="NZ_JAUOZU010000013.1"/>
</dbReference>
<gene>
    <name evidence="1" type="ORF">Q4481_17270</name>
</gene>
<proteinExistence type="predicted"/>